<dbReference type="EMBL" id="JACBXQ010000002">
    <property type="protein sequence ID" value="MBG9986303.1"/>
    <property type="molecule type" value="Genomic_DNA"/>
</dbReference>
<dbReference type="PANTHER" id="PTHR43298">
    <property type="entry name" value="MULTIDRUG RESISTANCE PROTEIN NORM-RELATED"/>
    <property type="match status" value="1"/>
</dbReference>
<comment type="function">
    <text evidence="1">Multidrug efflux pump.</text>
</comment>
<keyword evidence="6" id="KW-0050">Antiport</keyword>
<feature type="transmembrane region" description="Helical" evidence="13">
    <location>
        <begin position="419"/>
        <end position="441"/>
    </location>
</feature>
<dbReference type="Proteomes" id="UP000721415">
    <property type="component" value="Unassembled WGS sequence"/>
</dbReference>
<dbReference type="NCBIfam" id="TIGR00797">
    <property type="entry name" value="matE"/>
    <property type="match status" value="1"/>
</dbReference>
<keyword evidence="7" id="KW-1003">Cell membrane</keyword>
<dbReference type="PANTHER" id="PTHR43298:SF2">
    <property type="entry name" value="FMN_FAD EXPORTER YEEO-RELATED"/>
    <property type="match status" value="1"/>
</dbReference>
<keyword evidence="8 13" id="KW-0812">Transmembrane</keyword>
<name>A0ABS0LQF1_9LACT</name>
<keyword evidence="15" id="KW-1185">Reference proteome</keyword>
<evidence type="ECO:0000256" key="8">
    <source>
        <dbReference type="ARBA" id="ARBA00022692"/>
    </source>
</evidence>
<dbReference type="InterPro" id="IPR048279">
    <property type="entry name" value="MdtK-like"/>
</dbReference>
<evidence type="ECO:0000256" key="9">
    <source>
        <dbReference type="ARBA" id="ARBA00022989"/>
    </source>
</evidence>
<sequence>MIRGPIMPVILTISAPLMLNNLVRSLYTVADGLYLAQLSPEDFAASSFTWPLNFLFISIGMGIGVASTALLAHYLGSKQGDKLQTYADNSLLLTFLIGIFLSLLGFVTSPILLTWMGGEGQFLAKANLYLKINFIGLVFDFAFFTYQAILNSQGKTKVMTMISACSMLVNIILDPFFIYKELPLLNLNGLGWGIAGAAWATVISKVVLYLLAVWMVNQQSDIRTRLREIRFDWQTCQDILRLALPSSLGYGGSSLGFTVMNSLITSYGTNTLAAFSMVNRLSDIVMQPQMGIGMALTALIGQNMGAKNYDRAAMIFKRSIQLILVMSIMASLVMIFFKQPILSLFIKEGSDLDLWQQANEYLTYTAFIIFFMGLYAALNGYFQGCGQTKYSMFMTIGRLWLIRVPIVLALRYFSNLGSTGIWISMLISNLLIVVWGFIIYWRNDWHELSKL</sequence>
<keyword evidence="10" id="KW-0406">Ion transport</keyword>
<evidence type="ECO:0000256" key="4">
    <source>
        <dbReference type="ARBA" id="ARBA00020268"/>
    </source>
</evidence>
<feature type="transmembrane region" description="Helical" evidence="13">
    <location>
        <begin position="284"/>
        <end position="301"/>
    </location>
</feature>
<feature type="transmembrane region" description="Helical" evidence="13">
    <location>
        <begin position="49"/>
        <end position="71"/>
    </location>
</feature>
<evidence type="ECO:0000256" key="13">
    <source>
        <dbReference type="SAM" id="Phobius"/>
    </source>
</evidence>
<reference evidence="14 15" key="1">
    <citation type="submission" date="2020-07" db="EMBL/GenBank/DDBJ databases">
        <title>Facklamia lactis sp. nov., isolated from raw milk.</title>
        <authorList>
            <person name="Doll E.V."/>
            <person name="Huptas C."/>
            <person name="Staib L."/>
            <person name="Wenning M."/>
            <person name="Scherer S."/>
        </authorList>
    </citation>
    <scope>NUCLEOTIDE SEQUENCE [LARGE SCALE GENOMIC DNA]</scope>
    <source>
        <strain evidence="14 15">DSM 111018</strain>
    </source>
</reference>
<evidence type="ECO:0000256" key="7">
    <source>
        <dbReference type="ARBA" id="ARBA00022475"/>
    </source>
</evidence>
<gene>
    <name evidence="14" type="ORF">HZY91_05275</name>
</gene>
<feature type="transmembrane region" description="Helical" evidence="13">
    <location>
        <begin position="190"/>
        <end position="217"/>
    </location>
</feature>
<keyword evidence="11 13" id="KW-0472">Membrane</keyword>
<dbReference type="InterPro" id="IPR050222">
    <property type="entry name" value="MATE_MdtK"/>
</dbReference>
<keyword evidence="9 13" id="KW-1133">Transmembrane helix</keyword>
<comment type="subcellular location">
    <subcellularLocation>
        <location evidence="2">Cell membrane</location>
        <topology evidence="2">Multi-pass membrane protein</topology>
    </subcellularLocation>
</comment>
<feature type="transmembrane region" description="Helical" evidence="13">
    <location>
        <begin position="158"/>
        <end position="178"/>
    </location>
</feature>
<dbReference type="InterPro" id="IPR002528">
    <property type="entry name" value="MATE_fam"/>
</dbReference>
<dbReference type="PIRSF" id="PIRSF006603">
    <property type="entry name" value="DinF"/>
    <property type="match status" value="1"/>
</dbReference>
<feature type="transmembrane region" description="Helical" evidence="13">
    <location>
        <begin position="91"/>
        <end position="116"/>
    </location>
</feature>
<evidence type="ECO:0000256" key="10">
    <source>
        <dbReference type="ARBA" id="ARBA00023065"/>
    </source>
</evidence>
<organism evidence="14 15">
    <name type="scientific">Facklamia lactis</name>
    <dbReference type="NCBI Taxonomy" id="2749967"/>
    <lineage>
        <taxon>Bacteria</taxon>
        <taxon>Bacillati</taxon>
        <taxon>Bacillota</taxon>
        <taxon>Bacilli</taxon>
        <taxon>Lactobacillales</taxon>
        <taxon>Aerococcaceae</taxon>
        <taxon>Facklamia</taxon>
    </lineage>
</organism>
<protein>
    <recommendedName>
        <fullName evidence="4">Probable multidrug resistance protein NorM</fullName>
    </recommendedName>
    <alternativeName>
        <fullName evidence="12">Multidrug-efflux transporter</fullName>
    </alternativeName>
</protein>
<feature type="transmembrane region" description="Helical" evidence="13">
    <location>
        <begin position="361"/>
        <end position="378"/>
    </location>
</feature>
<feature type="transmembrane region" description="Helical" evidence="13">
    <location>
        <begin position="128"/>
        <end position="146"/>
    </location>
</feature>
<comment type="caution">
    <text evidence="14">The sequence shown here is derived from an EMBL/GenBank/DDBJ whole genome shotgun (WGS) entry which is preliminary data.</text>
</comment>
<keyword evidence="5" id="KW-0813">Transport</keyword>
<evidence type="ECO:0000256" key="6">
    <source>
        <dbReference type="ARBA" id="ARBA00022449"/>
    </source>
</evidence>
<evidence type="ECO:0000256" key="11">
    <source>
        <dbReference type="ARBA" id="ARBA00023136"/>
    </source>
</evidence>
<evidence type="ECO:0000313" key="14">
    <source>
        <dbReference type="EMBL" id="MBG9986303.1"/>
    </source>
</evidence>
<comment type="similarity">
    <text evidence="3">Belongs to the multi antimicrobial extrusion (MATE) (TC 2.A.66.1) family.</text>
</comment>
<evidence type="ECO:0000313" key="15">
    <source>
        <dbReference type="Proteomes" id="UP000721415"/>
    </source>
</evidence>
<evidence type="ECO:0000256" key="1">
    <source>
        <dbReference type="ARBA" id="ARBA00003408"/>
    </source>
</evidence>
<evidence type="ECO:0000256" key="12">
    <source>
        <dbReference type="ARBA" id="ARBA00031636"/>
    </source>
</evidence>
<proteinExistence type="inferred from homology"/>
<evidence type="ECO:0000256" key="2">
    <source>
        <dbReference type="ARBA" id="ARBA00004651"/>
    </source>
</evidence>
<accession>A0ABS0LQF1</accession>
<evidence type="ECO:0000256" key="5">
    <source>
        <dbReference type="ARBA" id="ARBA00022448"/>
    </source>
</evidence>
<feature type="transmembrane region" description="Helical" evidence="13">
    <location>
        <begin position="390"/>
        <end position="413"/>
    </location>
</feature>
<feature type="transmembrane region" description="Helical" evidence="13">
    <location>
        <begin position="322"/>
        <end position="341"/>
    </location>
</feature>
<dbReference type="Pfam" id="PF01554">
    <property type="entry name" value="MatE"/>
    <property type="match status" value="2"/>
</dbReference>
<evidence type="ECO:0000256" key="3">
    <source>
        <dbReference type="ARBA" id="ARBA00010199"/>
    </source>
</evidence>
<feature type="transmembrane region" description="Helical" evidence="13">
    <location>
        <begin position="238"/>
        <end position="264"/>
    </location>
</feature>
<dbReference type="CDD" id="cd13138">
    <property type="entry name" value="MATE_yoeA_like"/>
    <property type="match status" value="1"/>
</dbReference>